<accession>A0A835H966</accession>
<reference evidence="1 2" key="1">
    <citation type="submission" date="2020-10" db="EMBL/GenBank/DDBJ databases">
        <title>The Coptis chinensis genome and diversification of protoberbering-type alkaloids.</title>
        <authorList>
            <person name="Wang B."/>
            <person name="Shu S."/>
            <person name="Song C."/>
            <person name="Liu Y."/>
        </authorList>
    </citation>
    <scope>NUCLEOTIDE SEQUENCE [LARGE SCALE GENOMIC DNA]</scope>
    <source>
        <strain evidence="1">HL-2020</strain>
        <tissue evidence="1">Leaf</tissue>
    </source>
</reference>
<proteinExistence type="predicted"/>
<evidence type="ECO:0000313" key="2">
    <source>
        <dbReference type="Proteomes" id="UP000631114"/>
    </source>
</evidence>
<keyword evidence="2" id="KW-1185">Reference proteome</keyword>
<evidence type="ECO:0000313" key="1">
    <source>
        <dbReference type="EMBL" id="KAF9594017.1"/>
    </source>
</evidence>
<dbReference type="Proteomes" id="UP000631114">
    <property type="component" value="Unassembled WGS sequence"/>
</dbReference>
<dbReference type="EMBL" id="JADFTS010000008">
    <property type="protein sequence ID" value="KAF9594017.1"/>
    <property type="molecule type" value="Genomic_DNA"/>
</dbReference>
<comment type="caution">
    <text evidence="1">The sequence shown here is derived from an EMBL/GenBank/DDBJ whole genome shotgun (WGS) entry which is preliminary data.</text>
</comment>
<organism evidence="1 2">
    <name type="scientific">Coptis chinensis</name>
    <dbReference type="NCBI Taxonomy" id="261450"/>
    <lineage>
        <taxon>Eukaryota</taxon>
        <taxon>Viridiplantae</taxon>
        <taxon>Streptophyta</taxon>
        <taxon>Embryophyta</taxon>
        <taxon>Tracheophyta</taxon>
        <taxon>Spermatophyta</taxon>
        <taxon>Magnoliopsida</taxon>
        <taxon>Ranunculales</taxon>
        <taxon>Ranunculaceae</taxon>
        <taxon>Coptidoideae</taxon>
        <taxon>Coptis</taxon>
    </lineage>
</organism>
<sequence length="125" mass="13916">MRSDVMLSFQEERSALKDILRSVPAHVMNLIVKAGLKHVEVSLNNIRESVKHLKSSQVFGYLHVGRAKCVSLSKPSNNFVEVHPVVSQQHQIVADEASGECGLGILRQANKTMRVKRSVESLPFL</sequence>
<dbReference type="OrthoDB" id="2610923at2759"/>
<name>A0A835H966_9MAGN</name>
<dbReference type="AlphaFoldDB" id="A0A835H966"/>
<protein>
    <submittedName>
        <fullName evidence="1">Uncharacterized protein</fullName>
    </submittedName>
</protein>
<gene>
    <name evidence="1" type="ORF">IFM89_026823</name>
</gene>